<protein>
    <submittedName>
        <fullName evidence="2">DUF3224 domain-containing protein</fullName>
    </submittedName>
</protein>
<comment type="caution">
    <text evidence="2">The sequence shown here is derived from an EMBL/GenBank/DDBJ whole genome shotgun (WGS) entry which is preliminary data.</text>
</comment>
<sequence length="156" mass="16172">MTQSTDPTLAAGTEAPAPGTEPFAPGTESFASGSEITAEFEVTGWDERAYDEPAEGGTLARVTVRKAFRGAVDGTSVAELLTAANRAYVASERFTGSIAGRHGSVVYQHGGVDDAENPRTFGHIVPGTATGDLAGLRGTITFRHDDTGHHVTLVLG</sequence>
<evidence type="ECO:0000313" key="2">
    <source>
        <dbReference type="EMBL" id="MFC6022482.1"/>
    </source>
</evidence>
<evidence type="ECO:0000256" key="1">
    <source>
        <dbReference type="SAM" id="MobiDB-lite"/>
    </source>
</evidence>
<dbReference type="InterPro" id="IPR023159">
    <property type="entry name" value="SO1590-like_sf"/>
</dbReference>
<accession>A0ABW1KMZ4</accession>
<dbReference type="EMBL" id="JBHSPR010000060">
    <property type="protein sequence ID" value="MFC6022482.1"/>
    <property type="molecule type" value="Genomic_DNA"/>
</dbReference>
<dbReference type="RefSeq" id="WP_377432080.1">
    <property type="nucleotide sequence ID" value="NZ_JBHSPR010000060.1"/>
</dbReference>
<gene>
    <name evidence="2" type="ORF">ACFP2T_40790</name>
</gene>
<dbReference type="Proteomes" id="UP001596203">
    <property type="component" value="Unassembled WGS sequence"/>
</dbReference>
<dbReference type="Gene3D" id="2.40.350.10">
    <property type="entry name" value="SO1590-like"/>
    <property type="match status" value="1"/>
</dbReference>
<evidence type="ECO:0000313" key="3">
    <source>
        <dbReference type="Proteomes" id="UP001596203"/>
    </source>
</evidence>
<proteinExistence type="predicted"/>
<organism evidence="2 3">
    <name type="scientific">Plantactinospora solaniradicis</name>
    <dbReference type="NCBI Taxonomy" id="1723736"/>
    <lineage>
        <taxon>Bacteria</taxon>
        <taxon>Bacillati</taxon>
        <taxon>Actinomycetota</taxon>
        <taxon>Actinomycetes</taxon>
        <taxon>Micromonosporales</taxon>
        <taxon>Micromonosporaceae</taxon>
        <taxon>Plantactinospora</taxon>
    </lineage>
</organism>
<reference evidence="3" key="1">
    <citation type="journal article" date="2019" name="Int. J. Syst. Evol. Microbiol.">
        <title>The Global Catalogue of Microorganisms (GCM) 10K type strain sequencing project: providing services to taxonomists for standard genome sequencing and annotation.</title>
        <authorList>
            <consortium name="The Broad Institute Genomics Platform"/>
            <consortium name="The Broad Institute Genome Sequencing Center for Infectious Disease"/>
            <person name="Wu L."/>
            <person name="Ma J."/>
        </authorList>
    </citation>
    <scope>NUCLEOTIDE SEQUENCE [LARGE SCALE GENOMIC DNA]</scope>
    <source>
        <strain evidence="3">ZS-35-S2</strain>
    </source>
</reference>
<dbReference type="Pfam" id="PF11528">
    <property type="entry name" value="DUF3224"/>
    <property type="match status" value="1"/>
</dbReference>
<dbReference type="SUPFAM" id="SSF159238">
    <property type="entry name" value="SO1590-like"/>
    <property type="match status" value="1"/>
</dbReference>
<keyword evidence="3" id="KW-1185">Reference proteome</keyword>
<name>A0ABW1KMZ4_9ACTN</name>
<feature type="region of interest" description="Disordered" evidence="1">
    <location>
        <begin position="1"/>
        <end position="30"/>
    </location>
</feature>
<dbReference type="InterPro" id="IPR021607">
    <property type="entry name" value="DUF3224"/>
</dbReference>